<dbReference type="GO" id="GO:0003677">
    <property type="term" value="F:DNA binding"/>
    <property type="evidence" value="ECO:0007669"/>
    <property type="project" value="InterPro"/>
</dbReference>
<dbReference type="EMBL" id="CP039354">
    <property type="protein sequence ID" value="QCE11650.1"/>
    <property type="molecule type" value="Genomic_DNA"/>
</dbReference>
<proteinExistence type="predicted"/>
<reference evidence="3 4" key="1">
    <citation type="submission" date="2019-04" db="EMBL/GenBank/DDBJ databases">
        <title>An improved genome assembly and genetic linkage map for asparagus bean, Vigna unguiculata ssp. sesquipedialis.</title>
        <authorList>
            <person name="Xia Q."/>
            <person name="Zhang R."/>
            <person name="Dong Y."/>
        </authorList>
    </citation>
    <scope>NUCLEOTIDE SEQUENCE [LARGE SCALE GENOMIC DNA]</scope>
    <source>
        <tissue evidence="3">Leaf</tissue>
    </source>
</reference>
<dbReference type="InterPro" id="IPR056428">
    <property type="entry name" value="WH_GTF3C1"/>
</dbReference>
<dbReference type="Proteomes" id="UP000501690">
    <property type="component" value="Linkage Group LG10"/>
</dbReference>
<feature type="compositionally biased region" description="Acidic residues" evidence="1">
    <location>
        <begin position="70"/>
        <end position="82"/>
    </location>
</feature>
<gene>
    <name evidence="3" type="ORF">DEO72_LG10g2885</name>
</gene>
<keyword evidence="4" id="KW-1185">Reference proteome</keyword>
<organism evidence="3 4">
    <name type="scientific">Vigna unguiculata</name>
    <name type="common">Cowpea</name>
    <dbReference type="NCBI Taxonomy" id="3917"/>
    <lineage>
        <taxon>Eukaryota</taxon>
        <taxon>Viridiplantae</taxon>
        <taxon>Streptophyta</taxon>
        <taxon>Embryophyta</taxon>
        <taxon>Tracheophyta</taxon>
        <taxon>Spermatophyta</taxon>
        <taxon>Magnoliopsida</taxon>
        <taxon>eudicotyledons</taxon>
        <taxon>Gunneridae</taxon>
        <taxon>Pentapetalae</taxon>
        <taxon>rosids</taxon>
        <taxon>fabids</taxon>
        <taxon>Fabales</taxon>
        <taxon>Fabaceae</taxon>
        <taxon>Papilionoideae</taxon>
        <taxon>50 kb inversion clade</taxon>
        <taxon>NPAAA clade</taxon>
        <taxon>indigoferoid/millettioid clade</taxon>
        <taxon>Phaseoleae</taxon>
        <taxon>Vigna</taxon>
    </lineage>
</organism>
<dbReference type="GO" id="GO:0000127">
    <property type="term" value="C:transcription factor TFIIIC complex"/>
    <property type="evidence" value="ECO:0007669"/>
    <property type="project" value="InterPro"/>
</dbReference>
<dbReference type="PANTHER" id="PTHR15180">
    <property type="entry name" value="GENERAL TRANSCRIPTION FACTOR 3C POLYPEPTIDE 1"/>
    <property type="match status" value="1"/>
</dbReference>
<dbReference type="GO" id="GO:0042791">
    <property type="term" value="P:5S class rRNA transcription by RNA polymerase III"/>
    <property type="evidence" value="ECO:0007669"/>
    <property type="project" value="TreeGrafter"/>
</dbReference>
<evidence type="ECO:0000259" key="2">
    <source>
        <dbReference type="Pfam" id="PF23704"/>
    </source>
</evidence>
<feature type="region of interest" description="Disordered" evidence="1">
    <location>
        <begin position="63"/>
        <end position="87"/>
    </location>
</feature>
<sequence length="135" mass="14819">MDSVVNVAVEEICSGIEDGITLAALWVKLQGSPTLSSSNLHLNRTVKRAIWRNLLCIPGLRFEPQPSSSELEDAEKEEEEDANGTTFQTDVLKDYSPQMKAICDKLAKANGKISQRLKADDIVEQFDAKVNGKVG</sequence>
<name>A0A4D6NCQ8_VIGUN</name>
<protein>
    <recommendedName>
        <fullName evidence="2">General transcription factor 3C polypeptide 1 winged-helix domain-containing protein</fullName>
    </recommendedName>
</protein>
<dbReference type="GO" id="GO:0006384">
    <property type="term" value="P:transcription initiation at RNA polymerase III promoter"/>
    <property type="evidence" value="ECO:0007669"/>
    <property type="project" value="InterPro"/>
</dbReference>
<dbReference type="AlphaFoldDB" id="A0A4D6NCQ8"/>
<feature type="domain" description="General transcription factor 3C polypeptide 1 winged-helix" evidence="2">
    <location>
        <begin position="1"/>
        <end position="83"/>
    </location>
</feature>
<dbReference type="Pfam" id="PF23704">
    <property type="entry name" value="WHD_GTF3C1_N"/>
    <property type="match status" value="1"/>
</dbReference>
<evidence type="ECO:0000313" key="3">
    <source>
        <dbReference type="EMBL" id="QCE11650.1"/>
    </source>
</evidence>
<dbReference type="InterPro" id="IPR044210">
    <property type="entry name" value="Tfc3-like"/>
</dbReference>
<dbReference type="PANTHER" id="PTHR15180:SF1">
    <property type="entry name" value="GENERAL TRANSCRIPTION FACTOR 3C POLYPEPTIDE 1"/>
    <property type="match status" value="1"/>
</dbReference>
<accession>A0A4D6NCQ8</accession>
<evidence type="ECO:0000256" key="1">
    <source>
        <dbReference type="SAM" id="MobiDB-lite"/>
    </source>
</evidence>
<evidence type="ECO:0000313" key="4">
    <source>
        <dbReference type="Proteomes" id="UP000501690"/>
    </source>
</evidence>